<comment type="caution">
    <text evidence="5">The sequence shown here is derived from an EMBL/GenBank/DDBJ whole genome shotgun (WGS) entry which is preliminary data.</text>
</comment>
<evidence type="ECO:0000259" key="4">
    <source>
        <dbReference type="Pfam" id="PF13302"/>
    </source>
</evidence>
<evidence type="ECO:0000313" key="5">
    <source>
        <dbReference type="EMBL" id="MDX6032446.1"/>
    </source>
</evidence>
<accession>A0AAJ2S126</accession>
<reference evidence="5" key="1">
    <citation type="submission" date="2023-11" db="EMBL/GenBank/DDBJ databases">
        <title>Scandinavium wanjuensis sp. nov., isolated from lettuce South Korea.</title>
        <authorList>
            <person name="Park J."/>
            <person name="Park S."/>
            <person name="Oh K.K."/>
            <person name="Cho G.S."/>
            <person name="Franz C.M.A.P."/>
        </authorList>
    </citation>
    <scope>NUCLEOTIDE SEQUENCE</scope>
    <source>
        <strain evidence="5">V105_12</strain>
    </source>
</reference>
<dbReference type="RefSeq" id="WP_319629018.1">
    <property type="nucleotide sequence ID" value="NZ_JAWXRB010000044.1"/>
</dbReference>
<sequence>MTTPEIITSRLILRPLCSEDAIQIQRKFPRWEIVRYLIASVPWPFPDGAAQHYVDNVALEASRNGKGWFWSLRHKDNDQELIGVISLMDLPDNNRGFWLVPEFQGQGLMSEACEAVNHFWFETLGKEVLRAPKAAVNERSRQLSSRSGMRLVRTEKAQYVSGELDSELWEITREEWRRLARE</sequence>
<feature type="domain" description="N-acetyltransferase" evidence="4">
    <location>
        <begin position="10"/>
        <end position="150"/>
    </location>
</feature>
<keyword evidence="1" id="KW-0808">Transferase</keyword>
<name>A0AAJ2S126_9ENTR</name>
<dbReference type="GO" id="GO:0016747">
    <property type="term" value="F:acyltransferase activity, transferring groups other than amino-acyl groups"/>
    <property type="evidence" value="ECO:0007669"/>
    <property type="project" value="InterPro"/>
</dbReference>
<dbReference type="InterPro" id="IPR016181">
    <property type="entry name" value="Acyl_CoA_acyltransferase"/>
</dbReference>
<keyword evidence="2" id="KW-0012">Acyltransferase</keyword>
<protein>
    <submittedName>
        <fullName evidence="5">GNAT family N-acetyltransferase</fullName>
    </submittedName>
</protein>
<evidence type="ECO:0000313" key="6">
    <source>
        <dbReference type="Proteomes" id="UP001282336"/>
    </source>
</evidence>
<organism evidence="5 6">
    <name type="scientific">Scandinavium lactucae</name>
    <dbReference type="NCBI Taxonomy" id="3095028"/>
    <lineage>
        <taxon>Bacteria</taxon>
        <taxon>Pseudomonadati</taxon>
        <taxon>Pseudomonadota</taxon>
        <taxon>Gammaproteobacteria</taxon>
        <taxon>Enterobacterales</taxon>
        <taxon>Enterobacteriaceae</taxon>
        <taxon>Scandinavium</taxon>
    </lineage>
</organism>
<dbReference type="PANTHER" id="PTHR43792:SF8">
    <property type="entry name" value="[RIBOSOMAL PROTEIN US5]-ALANINE N-ACETYLTRANSFERASE"/>
    <property type="match status" value="1"/>
</dbReference>
<evidence type="ECO:0000256" key="1">
    <source>
        <dbReference type="ARBA" id="ARBA00022679"/>
    </source>
</evidence>
<evidence type="ECO:0000256" key="2">
    <source>
        <dbReference type="ARBA" id="ARBA00023315"/>
    </source>
</evidence>
<proteinExistence type="inferred from homology"/>
<dbReference type="Pfam" id="PF13302">
    <property type="entry name" value="Acetyltransf_3"/>
    <property type="match status" value="1"/>
</dbReference>
<dbReference type="AlphaFoldDB" id="A0AAJ2S126"/>
<dbReference type="SUPFAM" id="SSF55729">
    <property type="entry name" value="Acyl-CoA N-acyltransferases (Nat)"/>
    <property type="match status" value="1"/>
</dbReference>
<evidence type="ECO:0000256" key="3">
    <source>
        <dbReference type="ARBA" id="ARBA00038502"/>
    </source>
</evidence>
<dbReference type="Gene3D" id="3.40.630.30">
    <property type="match status" value="1"/>
</dbReference>
<comment type="similarity">
    <text evidence="3">Belongs to the acetyltransferase family. RimJ subfamily.</text>
</comment>
<dbReference type="InterPro" id="IPR051531">
    <property type="entry name" value="N-acetyltransferase"/>
</dbReference>
<dbReference type="Proteomes" id="UP001282336">
    <property type="component" value="Unassembled WGS sequence"/>
</dbReference>
<gene>
    <name evidence="5" type="ORF">SIL20_13100</name>
</gene>
<dbReference type="PANTHER" id="PTHR43792">
    <property type="entry name" value="GNAT FAMILY, PUTATIVE (AFU_ORTHOLOGUE AFUA_3G00765)-RELATED-RELATED"/>
    <property type="match status" value="1"/>
</dbReference>
<dbReference type="InterPro" id="IPR000182">
    <property type="entry name" value="GNAT_dom"/>
</dbReference>
<dbReference type="EMBL" id="JAWXRC010000026">
    <property type="protein sequence ID" value="MDX6032446.1"/>
    <property type="molecule type" value="Genomic_DNA"/>
</dbReference>